<organism evidence="7 8">
    <name type="scientific">Psychrobacter faecalis</name>
    <dbReference type="NCBI Taxonomy" id="180588"/>
    <lineage>
        <taxon>Bacteria</taxon>
        <taxon>Pseudomonadati</taxon>
        <taxon>Pseudomonadota</taxon>
        <taxon>Gammaproteobacteria</taxon>
        <taxon>Moraxellales</taxon>
        <taxon>Moraxellaceae</taxon>
        <taxon>Psychrobacter</taxon>
    </lineage>
</organism>
<dbReference type="InterPro" id="IPR028090">
    <property type="entry name" value="JAB_dom_prok"/>
</dbReference>
<protein>
    <submittedName>
        <fullName evidence="7">Mov34/MPN/PAD-1 family protein</fullName>
    </submittedName>
</protein>
<keyword evidence="5" id="KW-0482">Metalloprotease</keyword>
<reference evidence="7 8" key="1">
    <citation type="submission" date="2023-08" db="EMBL/GenBank/DDBJ databases">
        <authorList>
            <person name="Kumar R."/>
        </authorList>
    </citation>
    <scope>NUCLEOTIDE SEQUENCE [LARGE SCALE GENOMIC DNA]</scope>
    <source>
        <strain evidence="7 8">LUR13</strain>
    </source>
</reference>
<dbReference type="Pfam" id="PF14464">
    <property type="entry name" value="Prok-JAB"/>
    <property type="match status" value="1"/>
</dbReference>
<gene>
    <name evidence="7" type="ORF">Q8P09_05545</name>
</gene>
<dbReference type="InterPro" id="IPR011952">
    <property type="entry name" value="CAP3"/>
</dbReference>
<dbReference type="SUPFAM" id="SSF102712">
    <property type="entry name" value="JAB1/MPN domain"/>
    <property type="match status" value="1"/>
</dbReference>
<keyword evidence="2" id="KW-0479">Metal-binding</keyword>
<keyword evidence="4" id="KW-0862">Zinc</keyword>
<evidence type="ECO:0000259" key="6">
    <source>
        <dbReference type="Pfam" id="PF14464"/>
    </source>
</evidence>
<dbReference type="RefSeq" id="WP_305935687.1">
    <property type="nucleotide sequence ID" value="NZ_JAVAJI010000007.1"/>
</dbReference>
<dbReference type="Proteomes" id="UP001228171">
    <property type="component" value="Unassembled WGS sequence"/>
</dbReference>
<comment type="caution">
    <text evidence="7">The sequence shown here is derived from an EMBL/GenBank/DDBJ whole genome shotgun (WGS) entry which is preliminary data.</text>
</comment>
<evidence type="ECO:0000256" key="5">
    <source>
        <dbReference type="ARBA" id="ARBA00023049"/>
    </source>
</evidence>
<evidence type="ECO:0000256" key="4">
    <source>
        <dbReference type="ARBA" id="ARBA00022833"/>
    </source>
</evidence>
<sequence length="153" mass="17503">MVDKEFVFQAQDESLVVISTGVANTLISYRQLSDSSSESAGVLIGERRGVHIVIKKVSEPSLWDIRSRFMVDRVSKHHQKAVDDAFKKNNGEWQYLGEWHTHPEDVPRPSMTDYSSWHKNLKSSDPLILIIAGRRDFWVGKKIQGNIEVLKKV</sequence>
<keyword evidence="1" id="KW-0645">Protease</keyword>
<evidence type="ECO:0000313" key="8">
    <source>
        <dbReference type="Proteomes" id="UP001228171"/>
    </source>
</evidence>
<keyword evidence="8" id="KW-1185">Reference proteome</keyword>
<evidence type="ECO:0000256" key="2">
    <source>
        <dbReference type="ARBA" id="ARBA00022723"/>
    </source>
</evidence>
<dbReference type="NCBIfam" id="TIGR02256">
    <property type="entry name" value="ICE_VC0181"/>
    <property type="match status" value="1"/>
</dbReference>
<feature type="domain" description="JAB" evidence="6">
    <location>
        <begin position="27"/>
        <end position="134"/>
    </location>
</feature>
<accession>A0ABT9HFI9</accession>
<name>A0ABT9HFI9_9GAMM</name>
<proteinExistence type="predicted"/>
<dbReference type="Gene3D" id="3.40.140.10">
    <property type="entry name" value="Cytidine Deaminase, domain 2"/>
    <property type="match status" value="1"/>
</dbReference>
<evidence type="ECO:0000256" key="3">
    <source>
        <dbReference type="ARBA" id="ARBA00022801"/>
    </source>
</evidence>
<evidence type="ECO:0000256" key="1">
    <source>
        <dbReference type="ARBA" id="ARBA00022670"/>
    </source>
</evidence>
<dbReference type="EMBL" id="JAVAJI010000007">
    <property type="protein sequence ID" value="MDP4544540.1"/>
    <property type="molecule type" value="Genomic_DNA"/>
</dbReference>
<keyword evidence="3" id="KW-0378">Hydrolase</keyword>
<evidence type="ECO:0000313" key="7">
    <source>
        <dbReference type="EMBL" id="MDP4544540.1"/>
    </source>
</evidence>